<keyword evidence="4 12" id="KW-0812">Transmembrane</keyword>
<keyword evidence="7 9" id="KW-0807">Transducer</keyword>
<dbReference type="Pfam" id="PF02743">
    <property type="entry name" value="dCache_1"/>
    <property type="match status" value="1"/>
</dbReference>
<dbReference type="PROSITE" id="PS50885">
    <property type="entry name" value="HAMP"/>
    <property type="match status" value="1"/>
</dbReference>
<evidence type="ECO:0000313" key="15">
    <source>
        <dbReference type="EMBL" id="ACS80813.1"/>
    </source>
</evidence>
<feature type="coiled-coil region" evidence="10">
    <location>
        <begin position="384"/>
        <end position="428"/>
    </location>
</feature>
<dbReference type="PANTHER" id="PTHR32089:SF112">
    <property type="entry name" value="LYSOZYME-LIKE PROTEIN-RELATED"/>
    <property type="match status" value="1"/>
</dbReference>
<dbReference type="InterPro" id="IPR004090">
    <property type="entry name" value="Chemotax_Me-accpt_rcpt"/>
</dbReference>
<dbReference type="RefSeq" id="WP_015852629.1">
    <property type="nucleotide sequence ID" value="NC_012881.1"/>
</dbReference>
<dbReference type="Gene3D" id="3.30.450.20">
    <property type="entry name" value="PAS domain"/>
    <property type="match status" value="2"/>
</dbReference>
<evidence type="ECO:0000256" key="6">
    <source>
        <dbReference type="ARBA" id="ARBA00023136"/>
    </source>
</evidence>
<comment type="similarity">
    <text evidence="8">Belongs to the methyl-accepting chemotaxis (MCP) protein family.</text>
</comment>
<dbReference type="KEGG" id="dsa:Desal_2760"/>
<evidence type="ECO:0000256" key="4">
    <source>
        <dbReference type="ARBA" id="ARBA00022692"/>
    </source>
</evidence>
<evidence type="ECO:0000256" key="10">
    <source>
        <dbReference type="SAM" id="Coils"/>
    </source>
</evidence>
<dbReference type="eggNOG" id="COG0840">
    <property type="taxonomic scope" value="Bacteria"/>
</dbReference>
<feature type="domain" description="HAMP" evidence="14">
    <location>
        <begin position="339"/>
        <end position="392"/>
    </location>
</feature>
<name>C6BZH6_MARSD</name>
<dbReference type="AlphaFoldDB" id="C6BZH6"/>
<dbReference type="GO" id="GO:0007165">
    <property type="term" value="P:signal transduction"/>
    <property type="evidence" value="ECO:0007669"/>
    <property type="project" value="UniProtKB-KW"/>
</dbReference>
<evidence type="ECO:0000256" key="9">
    <source>
        <dbReference type="PROSITE-ProRule" id="PRU00284"/>
    </source>
</evidence>
<sequence length="713" mass="77214">MMYKIMLPVGALLLLTLGSMEYFAMQSSSKAIEKVAKKEISALAGEYSGRILNYMTHAQGQAQGLASTFAQFRRENIELSRRDAISMLVGLIKGDDNFIGGSNGWEPNAFDGRDAEYANTELHDKTGRLIPYAFRAGGDIKVVPLAEYFVPGDGDYYLKPIERRRPYITPPYPYDVDGKRLMLTTIGAPIMLDGRPLGVVCVDMPITNISELVSQIRPYGTGYAWLMMPSGDFIYHPSEDRIGKNMFDVDKSANKSDLRRALDNGDSYFEIRVAAANGKRSMIQYIPIEFKDSGQRWYLAVSAPLDKILADAHSLTLDLLTMGGIALVLVMIAIFFVARSISKPIRVIADGAMEVAGGNFNVRLDESIFGGELKDLHSAMRAMLSGLVENISKAEKMAEEAKDQTEKAQVALKEADAARAEAENAKREGMLHAAEQLAGIVSQVASASQELTAQIDESSRGSETQRERTAESATAMEQMNASVMEVARNAAEAADSADNARTEAENGGTIVNDVVERINRVQGMTVEMEKGLGMLGEQADGIGKIMNVITDIADQTNLLALNAAIEAARAGEAGRGFAVVADEVRKLAEKTMDATKEVGDYISAIQSGTRDNIDGMTKAAVEVSASTESANKAGEALKGIVEIVEETAGQVRSIATASEEQSAASEQINRSIEEVNLIANDNAQAMRESSTAVEELMHLGEQLSELIEELRRA</sequence>
<evidence type="ECO:0000259" key="13">
    <source>
        <dbReference type="PROSITE" id="PS50111"/>
    </source>
</evidence>
<dbReference type="Pfam" id="PF00672">
    <property type="entry name" value="HAMP"/>
    <property type="match status" value="1"/>
</dbReference>
<dbReference type="HOGENOM" id="CLU_000445_107_19_7"/>
<dbReference type="SUPFAM" id="SSF158472">
    <property type="entry name" value="HAMP domain-like"/>
    <property type="match status" value="1"/>
</dbReference>
<evidence type="ECO:0000256" key="12">
    <source>
        <dbReference type="SAM" id="Phobius"/>
    </source>
</evidence>
<evidence type="ECO:0000256" key="8">
    <source>
        <dbReference type="ARBA" id="ARBA00029447"/>
    </source>
</evidence>
<dbReference type="GO" id="GO:0004888">
    <property type="term" value="F:transmembrane signaling receptor activity"/>
    <property type="evidence" value="ECO:0007669"/>
    <property type="project" value="InterPro"/>
</dbReference>
<dbReference type="Proteomes" id="UP000002601">
    <property type="component" value="Chromosome"/>
</dbReference>
<dbReference type="CDD" id="cd12913">
    <property type="entry name" value="PDC1_MCP_like"/>
    <property type="match status" value="1"/>
</dbReference>
<accession>C6BZH6</accession>
<dbReference type="Pfam" id="PF00015">
    <property type="entry name" value="MCPsignal"/>
    <property type="match status" value="1"/>
</dbReference>
<evidence type="ECO:0000256" key="11">
    <source>
        <dbReference type="SAM" id="MobiDB-lite"/>
    </source>
</evidence>
<evidence type="ECO:0000256" key="2">
    <source>
        <dbReference type="ARBA" id="ARBA00022475"/>
    </source>
</evidence>
<keyword evidence="5 12" id="KW-1133">Transmembrane helix</keyword>
<dbReference type="FunFam" id="1.10.287.950:FF:000001">
    <property type="entry name" value="Methyl-accepting chemotaxis sensory transducer"/>
    <property type="match status" value="1"/>
</dbReference>
<keyword evidence="2" id="KW-1003">Cell membrane</keyword>
<feature type="region of interest" description="Disordered" evidence="11">
    <location>
        <begin position="451"/>
        <end position="474"/>
    </location>
</feature>
<feature type="domain" description="Methyl-accepting transducer" evidence="13">
    <location>
        <begin position="440"/>
        <end position="676"/>
    </location>
</feature>
<dbReference type="CDD" id="cd12912">
    <property type="entry name" value="PDC2_MCP_like"/>
    <property type="match status" value="1"/>
</dbReference>
<dbReference type="PANTHER" id="PTHR32089">
    <property type="entry name" value="METHYL-ACCEPTING CHEMOTAXIS PROTEIN MCPB"/>
    <property type="match status" value="1"/>
</dbReference>
<dbReference type="Gene3D" id="6.10.340.10">
    <property type="match status" value="1"/>
</dbReference>
<reference evidence="15 16" key="1">
    <citation type="submission" date="2009-06" db="EMBL/GenBank/DDBJ databases">
        <title>Complete sequence of Desulfovibrio salexigens DSM 2638.</title>
        <authorList>
            <consortium name="US DOE Joint Genome Institute"/>
            <person name="Lucas S."/>
            <person name="Copeland A."/>
            <person name="Lapidus A."/>
            <person name="Glavina del Rio T."/>
            <person name="Tice H."/>
            <person name="Bruce D."/>
            <person name="Goodwin L."/>
            <person name="Pitluck S."/>
            <person name="Munk A.C."/>
            <person name="Brettin T."/>
            <person name="Detter J.C."/>
            <person name="Han C."/>
            <person name="Tapia R."/>
            <person name="Larimer F."/>
            <person name="Land M."/>
            <person name="Hauser L."/>
            <person name="Kyrpides N."/>
            <person name="Anderson I."/>
            <person name="Wall J.D."/>
            <person name="Arkin A.P."/>
            <person name="Dehal P."/>
            <person name="Chivian D."/>
            <person name="Giles B."/>
            <person name="Hazen T.C."/>
        </authorList>
    </citation>
    <scope>NUCLEOTIDE SEQUENCE [LARGE SCALE GENOMIC DNA]</scope>
    <source>
        <strain evidence="16">ATCC 14822 / DSM 2638 / NCIMB 8403 / VKM B-1763</strain>
    </source>
</reference>
<dbReference type="GO" id="GO:0005886">
    <property type="term" value="C:plasma membrane"/>
    <property type="evidence" value="ECO:0007669"/>
    <property type="project" value="UniProtKB-SubCell"/>
</dbReference>
<keyword evidence="3" id="KW-0145">Chemotaxis</keyword>
<feature type="transmembrane region" description="Helical" evidence="12">
    <location>
        <begin position="319"/>
        <end position="338"/>
    </location>
</feature>
<dbReference type="Gene3D" id="1.10.287.950">
    <property type="entry name" value="Methyl-accepting chemotaxis protein"/>
    <property type="match status" value="1"/>
</dbReference>
<evidence type="ECO:0000313" key="16">
    <source>
        <dbReference type="Proteomes" id="UP000002601"/>
    </source>
</evidence>
<organism evidence="15 16">
    <name type="scientific">Maridesulfovibrio salexigens (strain ATCC 14822 / DSM 2638 / NCIMB 8403 / VKM B-1763)</name>
    <name type="common">Desulfovibrio salexigens</name>
    <dbReference type="NCBI Taxonomy" id="526222"/>
    <lineage>
        <taxon>Bacteria</taxon>
        <taxon>Pseudomonadati</taxon>
        <taxon>Thermodesulfobacteriota</taxon>
        <taxon>Desulfovibrionia</taxon>
        <taxon>Desulfovibrionales</taxon>
        <taxon>Desulfovibrionaceae</taxon>
        <taxon>Maridesulfovibrio</taxon>
    </lineage>
</organism>
<dbReference type="STRING" id="526222.Desal_2760"/>
<keyword evidence="6 12" id="KW-0472">Membrane</keyword>
<proteinExistence type="inferred from homology"/>
<evidence type="ECO:0000256" key="3">
    <source>
        <dbReference type="ARBA" id="ARBA00022500"/>
    </source>
</evidence>
<dbReference type="InterPro" id="IPR004089">
    <property type="entry name" value="MCPsignal_dom"/>
</dbReference>
<feature type="compositionally biased region" description="Basic and acidic residues" evidence="11">
    <location>
        <begin position="457"/>
        <end position="470"/>
    </location>
</feature>
<dbReference type="PRINTS" id="PR00260">
    <property type="entry name" value="CHEMTRNSDUCR"/>
</dbReference>
<dbReference type="InterPro" id="IPR033479">
    <property type="entry name" value="dCache_1"/>
</dbReference>
<dbReference type="SMART" id="SM00304">
    <property type="entry name" value="HAMP"/>
    <property type="match status" value="1"/>
</dbReference>
<keyword evidence="16" id="KW-1185">Reference proteome</keyword>
<protein>
    <submittedName>
        <fullName evidence="15">Methyl-accepting chemotaxis sensory transducer with Cache sensor</fullName>
    </submittedName>
</protein>
<evidence type="ECO:0000256" key="1">
    <source>
        <dbReference type="ARBA" id="ARBA00004651"/>
    </source>
</evidence>
<dbReference type="InterPro" id="IPR003660">
    <property type="entry name" value="HAMP_dom"/>
</dbReference>
<comment type="subcellular location">
    <subcellularLocation>
        <location evidence="1">Cell membrane</location>
        <topology evidence="1">Multi-pass membrane protein</topology>
    </subcellularLocation>
</comment>
<evidence type="ECO:0000259" key="14">
    <source>
        <dbReference type="PROSITE" id="PS50885"/>
    </source>
</evidence>
<evidence type="ECO:0000256" key="5">
    <source>
        <dbReference type="ARBA" id="ARBA00022989"/>
    </source>
</evidence>
<dbReference type="PROSITE" id="PS50111">
    <property type="entry name" value="CHEMOTAXIS_TRANSDUC_2"/>
    <property type="match status" value="1"/>
</dbReference>
<dbReference type="EMBL" id="CP001649">
    <property type="protein sequence ID" value="ACS80813.1"/>
    <property type="molecule type" value="Genomic_DNA"/>
</dbReference>
<dbReference type="GO" id="GO:0006935">
    <property type="term" value="P:chemotaxis"/>
    <property type="evidence" value="ECO:0007669"/>
    <property type="project" value="UniProtKB-KW"/>
</dbReference>
<dbReference type="CDD" id="cd11386">
    <property type="entry name" value="MCP_signal"/>
    <property type="match status" value="1"/>
</dbReference>
<dbReference type="SUPFAM" id="SSF58104">
    <property type="entry name" value="Methyl-accepting chemotaxis protein (MCP) signaling domain"/>
    <property type="match status" value="1"/>
</dbReference>
<gene>
    <name evidence="15" type="ordered locus">Desal_2760</name>
</gene>
<dbReference type="SMART" id="SM00283">
    <property type="entry name" value="MA"/>
    <property type="match status" value="1"/>
</dbReference>
<keyword evidence="10" id="KW-0175">Coiled coil</keyword>
<evidence type="ECO:0000256" key="7">
    <source>
        <dbReference type="ARBA" id="ARBA00023224"/>
    </source>
</evidence>